<feature type="transmembrane region" description="Helical" evidence="1">
    <location>
        <begin position="30"/>
        <end position="55"/>
    </location>
</feature>
<gene>
    <name evidence="2" type="ORF">PCOR1329_LOCUS63202</name>
</gene>
<protein>
    <submittedName>
        <fullName evidence="2">Uncharacterized protein</fullName>
    </submittedName>
</protein>
<dbReference type="EMBL" id="CAUYUJ010018015">
    <property type="protein sequence ID" value="CAK0879898.1"/>
    <property type="molecule type" value="Genomic_DNA"/>
</dbReference>
<dbReference type="Proteomes" id="UP001189429">
    <property type="component" value="Unassembled WGS sequence"/>
</dbReference>
<evidence type="ECO:0000256" key="1">
    <source>
        <dbReference type="SAM" id="Phobius"/>
    </source>
</evidence>
<evidence type="ECO:0000313" key="3">
    <source>
        <dbReference type="Proteomes" id="UP001189429"/>
    </source>
</evidence>
<name>A0ABN9W4P2_9DINO</name>
<proteinExistence type="predicted"/>
<organism evidence="2 3">
    <name type="scientific">Prorocentrum cordatum</name>
    <dbReference type="NCBI Taxonomy" id="2364126"/>
    <lineage>
        <taxon>Eukaryota</taxon>
        <taxon>Sar</taxon>
        <taxon>Alveolata</taxon>
        <taxon>Dinophyceae</taxon>
        <taxon>Prorocentrales</taxon>
        <taxon>Prorocentraceae</taxon>
        <taxon>Prorocentrum</taxon>
    </lineage>
</organism>
<keyword evidence="1" id="KW-0472">Membrane</keyword>
<comment type="caution">
    <text evidence="2">The sequence shown here is derived from an EMBL/GenBank/DDBJ whole genome shotgun (WGS) entry which is preliminary data.</text>
</comment>
<sequence>MHFGQVSCEAGAHHPCRGGGGPLFLLSFPFVLFLLLLLLLVVLVLVVPILVLILCTAACPKLSCPPAGLERMLHFGNWSLQKKCTTMSDHAGAPPGIWVQEPWQFVLLVSTCRARPARTGAQCTSAGVYFSSTVGGSACV</sequence>
<accession>A0ABN9W4P2</accession>
<keyword evidence="1" id="KW-0812">Transmembrane</keyword>
<keyword evidence="3" id="KW-1185">Reference proteome</keyword>
<reference evidence="2" key="1">
    <citation type="submission" date="2023-10" db="EMBL/GenBank/DDBJ databases">
        <authorList>
            <person name="Chen Y."/>
            <person name="Shah S."/>
            <person name="Dougan E. K."/>
            <person name="Thang M."/>
            <person name="Chan C."/>
        </authorList>
    </citation>
    <scope>NUCLEOTIDE SEQUENCE [LARGE SCALE GENOMIC DNA]</scope>
</reference>
<evidence type="ECO:0000313" key="2">
    <source>
        <dbReference type="EMBL" id="CAK0879898.1"/>
    </source>
</evidence>
<keyword evidence="1" id="KW-1133">Transmembrane helix</keyword>